<reference evidence="1 2" key="1">
    <citation type="journal article" date="2007" name="PLoS Genet.">
        <title>Patterns and implications of gene gain and loss in the evolution of Prochlorococcus.</title>
        <authorList>
            <person name="Kettler G.C."/>
            <person name="Martiny A.C."/>
            <person name="Huang K."/>
            <person name="Zucker J."/>
            <person name="Coleman M.L."/>
            <person name="Rodrigue S."/>
            <person name="Chen F."/>
            <person name="Lapidus A."/>
            <person name="Ferriera S."/>
            <person name="Johnson J."/>
            <person name="Steglich C."/>
            <person name="Church G.M."/>
            <person name="Richardson P."/>
            <person name="Chisholm S.W."/>
        </authorList>
    </citation>
    <scope>NUCLEOTIDE SEQUENCE [LARGE SCALE GENOMIC DNA]</scope>
    <source>
        <strain evidence="1 2">MIT 9303</strain>
    </source>
</reference>
<dbReference type="Proteomes" id="UP000002274">
    <property type="component" value="Chromosome"/>
</dbReference>
<dbReference type="EMBL" id="CP000554">
    <property type="protein sequence ID" value="ABM77811.1"/>
    <property type="molecule type" value="Genomic_DNA"/>
</dbReference>
<dbReference type="KEGG" id="pmf:P9303_10621"/>
<evidence type="ECO:0000313" key="1">
    <source>
        <dbReference type="EMBL" id="ABM77811.1"/>
    </source>
</evidence>
<dbReference type="AlphaFoldDB" id="A2C8K1"/>
<organism evidence="1 2">
    <name type="scientific">Prochlorococcus marinus (strain MIT 9303)</name>
    <dbReference type="NCBI Taxonomy" id="59922"/>
    <lineage>
        <taxon>Bacteria</taxon>
        <taxon>Bacillati</taxon>
        <taxon>Cyanobacteriota</taxon>
        <taxon>Cyanophyceae</taxon>
        <taxon>Synechococcales</taxon>
        <taxon>Prochlorococcaceae</taxon>
        <taxon>Prochlorococcus</taxon>
    </lineage>
</organism>
<sequence>MAGLMSRHGYTISYRDAQSHRCEFCAYANDSFEARQVAMETIKFVHEHPNAIDHILRSS</sequence>
<evidence type="ECO:0000313" key="2">
    <source>
        <dbReference type="Proteomes" id="UP000002274"/>
    </source>
</evidence>
<dbReference type="HOGENOM" id="CLU_197648_0_0_3"/>
<accession>A2C8K1</accession>
<dbReference type="BioCyc" id="PMAR59922:G1G80-949-MONOMER"/>
<protein>
    <submittedName>
        <fullName evidence="1">Uncharacterized protein</fullName>
    </submittedName>
</protein>
<name>A2C8K1_PROM3</name>
<proteinExistence type="predicted"/>
<gene>
    <name evidence="1" type="ordered locus">P9303_10621</name>
</gene>